<reference evidence="1" key="1">
    <citation type="submission" date="2018-10" db="EMBL/GenBank/DDBJ databases">
        <authorList>
            <person name="Aoki K."/>
        </authorList>
    </citation>
    <scope>NUCLEOTIDE SEQUENCE</scope>
</reference>
<dbReference type="AlphaFoldDB" id="A0A3B1EA01"/>
<gene>
    <name evidence="1" type="ORF">MNB_ARC-1_867</name>
</gene>
<organism evidence="1">
    <name type="scientific">hydrothermal vent metagenome</name>
    <dbReference type="NCBI Taxonomy" id="652676"/>
    <lineage>
        <taxon>unclassified sequences</taxon>
        <taxon>metagenomes</taxon>
        <taxon>ecological metagenomes</taxon>
    </lineage>
</organism>
<sequence>MIERILKDKYKEIATSSLFDPINLSFCLRLPSINQMIGIKIIKKLMIALESGKKNAKINIE</sequence>
<protein>
    <submittedName>
        <fullName evidence="1">Uncharacterized protein</fullName>
    </submittedName>
</protein>
<evidence type="ECO:0000313" key="1">
    <source>
        <dbReference type="EMBL" id="VAY86208.1"/>
    </source>
</evidence>
<proteinExistence type="predicted"/>
<accession>A0A3B1EA01</accession>
<dbReference type="EMBL" id="UOYO01000002">
    <property type="protein sequence ID" value="VAY86208.1"/>
    <property type="molecule type" value="Genomic_DNA"/>
</dbReference>
<name>A0A3B1EA01_9ZZZZ</name>